<accession>E2J7B9</accession>
<reference evidence="2" key="1">
    <citation type="journal article" date="2012" name="Am. J. Trop. Med. Hyg.">
        <title>An insight into the sialotranscriptome of Triatoma matogrossensis, a kissing bug associated with fogo selvagem in South America.</title>
        <authorList>
            <person name="Assumpcao T.C."/>
            <person name="Eaton D.P."/>
            <person name="Pham V.M."/>
            <person name="Francischetti I.M."/>
            <person name="Aoki V."/>
            <person name="Hans-Filho G."/>
            <person name="Rivitti E.A."/>
            <person name="Valenzuela J.G."/>
            <person name="Diaz L.A."/>
            <person name="Ribeiro J.M."/>
        </authorList>
    </citation>
    <scope>NUCLEOTIDE SEQUENCE</scope>
    <source>
        <tissue evidence="2">Salivary gland</tissue>
    </source>
</reference>
<evidence type="ECO:0000256" key="1">
    <source>
        <dbReference type="SAM" id="Phobius"/>
    </source>
</evidence>
<dbReference type="EMBL" id="HP429337">
    <property type="protein sequence ID" value="ADN29837.1"/>
    <property type="molecule type" value="mRNA"/>
</dbReference>
<evidence type="ECO:0000313" key="2">
    <source>
        <dbReference type="EMBL" id="ADN29837.1"/>
    </source>
</evidence>
<protein>
    <submittedName>
        <fullName evidence="2">Hypothetical secreted peptide</fullName>
    </submittedName>
</protein>
<name>E2J7B9_9HEMI</name>
<proteinExistence type="evidence at transcript level"/>
<keyword evidence="1" id="KW-0472">Membrane</keyword>
<dbReference type="AlphaFoldDB" id="E2J7B9"/>
<sequence length="46" mass="5414">MFFFFFFFGGKIFWNIFLTLILEGKGNILKRKVGDPLGNKKPPFQN</sequence>
<organism evidence="2">
    <name type="scientific">Triatoma matogrossensis</name>
    <dbReference type="NCBI Taxonomy" id="162370"/>
    <lineage>
        <taxon>Eukaryota</taxon>
        <taxon>Metazoa</taxon>
        <taxon>Ecdysozoa</taxon>
        <taxon>Arthropoda</taxon>
        <taxon>Hexapoda</taxon>
        <taxon>Insecta</taxon>
        <taxon>Pterygota</taxon>
        <taxon>Neoptera</taxon>
        <taxon>Paraneoptera</taxon>
        <taxon>Hemiptera</taxon>
        <taxon>Heteroptera</taxon>
        <taxon>Panheteroptera</taxon>
        <taxon>Cimicomorpha</taxon>
        <taxon>Reduviidae</taxon>
        <taxon>Triatominae</taxon>
        <taxon>Triatoma</taxon>
    </lineage>
</organism>
<keyword evidence="1" id="KW-0812">Transmembrane</keyword>
<keyword evidence="1" id="KW-1133">Transmembrane helix</keyword>
<feature type="transmembrane region" description="Helical" evidence="1">
    <location>
        <begin position="6"/>
        <end position="22"/>
    </location>
</feature>